<dbReference type="RefSeq" id="WP_317944310.1">
    <property type="nucleotide sequence ID" value="NZ_JAUBDI010000010.1"/>
</dbReference>
<evidence type="ECO:0000313" key="2">
    <source>
        <dbReference type="Proteomes" id="UP001282284"/>
    </source>
</evidence>
<reference evidence="1 2" key="1">
    <citation type="submission" date="2023-06" db="EMBL/GenBank/DDBJ databases">
        <title>Sporosarcina sp. nov., isolated from Korean traditional fermented seafood 'Jeotgal'.</title>
        <authorList>
            <person name="Yang A.I."/>
            <person name="Shin N.-R."/>
        </authorList>
    </citation>
    <scope>NUCLEOTIDE SEQUENCE [LARGE SCALE GENOMIC DNA]</scope>
    <source>
        <strain evidence="1 2">KCTC13119</strain>
    </source>
</reference>
<accession>A0ABU4G9Y4</accession>
<protein>
    <submittedName>
        <fullName evidence="1">Uncharacterized protein</fullName>
    </submittedName>
</protein>
<gene>
    <name evidence="1" type="ORF">QT711_11235</name>
</gene>
<dbReference type="Proteomes" id="UP001282284">
    <property type="component" value="Unassembled WGS sequence"/>
</dbReference>
<evidence type="ECO:0000313" key="1">
    <source>
        <dbReference type="EMBL" id="MDW0113761.1"/>
    </source>
</evidence>
<proteinExistence type="predicted"/>
<name>A0ABU4G9Y4_9BACL</name>
<dbReference type="EMBL" id="JAUBDI010000010">
    <property type="protein sequence ID" value="MDW0113761.1"/>
    <property type="molecule type" value="Genomic_DNA"/>
</dbReference>
<sequence>MLNVSQTAIENEFYMVDLPFLIQKKHEQQNAELLVKLQLLIASNNRAMEESDYKQFINAITPKEIKADMNKFDRDKFEQLRRMQG</sequence>
<organism evidence="1 2">
    <name type="scientific">Sporosarcina saromensis</name>
    <dbReference type="NCBI Taxonomy" id="359365"/>
    <lineage>
        <taxon>Bacteria</taxon>
        <taxon>Bacillati</taxon>
        <taxon>Bacillota</taxon>
        <taxon>Bacilli</taxon>
        <taxon>Bacillales</taxon>
        <taxon>Caryophanaceae</taxon>
        <taxon>Sporosarcina</taxon>
    </lineage>
</organism>
<comment type="caution">
    <text evidence="1">The sequence shown here is derived from an EMBL/GenBank/DDBJ whole genome shotgun (WGS) entry which is preliminary data.</text>
</comment>
<keyword evidence="2" id="KW-1185">Reference proteome</keyword>